<organism evidence="1 2">
    <name type="scientific">Geodia barretti</name>
    <name type="common">Barrett's horny sponge</name>
    <dbReference type="NCBI Taxonomy" id="519541"/>
    <lineage>
        <taxon>Eukaryota</taxon>
        <taxon>Metazoa</taxon>
        <taxon>Porifera</taxon>
        <taxon>Demospongiae</taxon>
        <taxon>Heteroscleromorpha</taxon>
        <taxon>Tetractinellida</taxon>
        <taxon>Astrophorina</taxon>
        <taxon>Geodiidae</taxon>
        <taxon>Geodia</taxon>
    </lineage>
</organism>
<protein>
    <submittedName>
        <fullName evidence="1">Uncharacterized protein</fullName>
    </submittedName>
</protein>
<dbReference type="EMBL" id="CASHTH010004194">
    <property type="protein sequence ID" value="CAI8054574.1"/>
    <property type="molecule type" value="Genomic_DNA"/>
</dbReference>
<sequence length="245" mass="26953">MQDVNLRFPRIRNLARLMRYCAQESARARPAGGIIKGAEHALQSQLELVGKEMISTAFSLTTVFLLAVTASVQDAAAIVPPDVFLKFVQGDASAFALMAEWSTTYKKWELLQRDVNTKYTETTDLTPCELTCQYDDAKKEMNCVDSNRQTSIELQQTALTAGTVTPLVCTTTETKTTGSLGLQCEASSTDNFLRIVVNMAKETALPSVQCSPKTIATGVEITCSTTYSTISKLSYFFHGNYRPKD</sequence>
<accession>A0AA35TVL0</accession>
<dbReference type="Proteomes" id="UP001174909">
    <property type="component" value="Unassembled WGS sequence"/>
</dbReference>
<dbReference type="AlphaFoldDB" id="A0AA35TVL0"/>
<proteinExistence type="predicted"/>
<reference evidence="1" key="1">
    <citation type="submission" date="2023-03" db="EMBL/GenBank/DDBJ databases">
        <authorList>
            <person name="Steffen K."/>
            <person name="Cardenas P."/>
        </authorList>
    </citation>
    <scope>NUCLEOTIDE SEQUENCE</scope>
</reference>
<gene>
    <name evidence="1" type="ORF">GBAR_LOCUS29770</name>
</gene>
<evidence type="ECO:0000313" key="2">
    <source>
        <dbReference type="Proteomes" id="UP001174909"/>
    </source>
</evidence>
<name>A0AA35TVL0_GEOBA</name>
<evidence type="ECO:0000313" key="1">
    <source>
        <dbReference type="EMBL" id="CAI8054574.1"/>
    </source>
</evidence>
<comment type="caution">
    <text evidence="1">The sequence shown here is derived from an EMBL/GenBank/DDBJ whole genome shotgun (WGS) entry which is preliminary data.</text>
</comment>
<keyword evidence="2" id="KW-1185">Reference proteome</keyword>